<dbReference type="EMBL" id="MLKD01000005">
    <property type="protein sequence ID" value="OQE26633.1"/>
    <property type="molecule type" value="Genomic_DNA"/>
</dbReference>
<dbReference type="SUPFAM" id="SSF53649">
    <property type="entry name" value="Alkaline phosphatase-like"/>
    <property type="match status" value="1"/>
</dbReference>
<dbReference type="FunFam" id="3.30.1360.180:FF:000003">
    <property type="entry name" value="Type I phosphodiesterase/nucleotide pyrophosphatase family protein"/>
    <property type="match status" value="1"/>
</dbReference>
<feature type="compositionally biased region" description="Pro residues" evidence="1">
    <location>
        <begin position="664"/>
        <end position="673"/>
    </location>
</feature>
<dbReference type="GO" id="GO:0047429">
    <property type="term" value="F:nucleoside triphosphate diphosphatase activity"/>
    <property type="evidence" value="ECO:0007669"/>
    <property type="project" value="TreeGrafter"/>
</dbReference>
<dbReference type="Proteomes" id="UP000191285">
    <property type="component" value="Unassembled WGS sequence"/>
</dbReference>
<feature type="region of interest" description="Disordered" evidence="1">
    <location>
        <begin position="648"/>
        <end position="717"/>
    </location>
</feature>
<evidence type="ECO:0000256" key="3">
    <source>
        <dbReference type="SAM" id="SignalP"/>
    </source>
</evidence>
<evidence type="ECO:0000256" key="1">
    <source>
        <dbReference type="SAM" id="MobiDB-lite"/>
    </source>
</evidence>
<feature type="transmembrane region" description="Helical" evidence="2">
    <location>
        <begin position="205"/>
        <end position="227"/>
    </location>
</feature>
<organism evidence="4 5">
    <name type="scientific">Penicillium steckii</name>
    <dbReference type="NCBI Taxonomy" id="303698"/>
    <lineage>
        <taxon>Eukaryota</taxon>
        <taxon>Fungi</taxon>
        <taxon>Dikarya</taxon>
        <taxon>Ascomycota</taxon>
        <taxon>Pezizomycotina</taxon>
        <taxon>Eurotiomycetes</taxon>
        <taxon>Eurotiomycetidae</taxon>
        <taxon>Eurotiales</taxon>
        <taxon>Aspergillaceae</taxon>
        <taxon>Penicillium</taxon>
    </lineage>
</organism>
<dbReference type="InterPro" id="IPR017850">
    <property type="entry name" value="Alkaline_phosphatase_core_sf"/>
</dbReference>
<sequence>MKLMLTSQLGCLLTGLTAQPAGPEDPPISLIARTSSISTSSQINTLRLDAVRQAMPRVDTTLLSPSHYDNDASSLRSPSEQDSDSEDDEFLRHPRSTLELTSHDRAVLDDEDELEKLLTRGGPANGLRRMFSPNGNSVRIGRRERRKARREARQSRRERVSEEGELMYEMEEGIGDDAGSFTSGSSWDLDEKEDHLYQPTPPLRWWKIVLVSAIIIVLFFILLLGAYKASSGFRASHPHREPTPLLSNGTALFAPTTILISLDGFRADFLDRGLTPSLNSLVAAGVSPQFMNPSFPSVTFPNHFTLVTGLYPESHGVVGNTFWDPEYEEEFYYTHPAVSMLPKWWNAEPLWVTAEKQGVKTGIHMWPGSEAHIGSEEPSYVDKFNSTESLQRKVNRVLELLDLPGAETSHLMPERPQLIAAYVPDVDRDGHKFGPNSTEIRTTISHADTMIGGIMAGLESRNLTSVVNVVVVSDHGMATTSNERLVQLEDLVDLDLVEHIDGWPSRGLRPKRPEDLPILQKQLEDAAPKYAHAVEIYTRETMPERYHFSNNDRIAPLWVIPRTGWAIVERPEFDAKKALEKGEAYTPRGIHGYDHQHPLMRAIFIARGPAFPHKPNSRVEPFQNIEVYNILCDSLRVDPAPNNGTLRLPLNTVGLHSDEDTPPIETPSDPPEPAETTTHVKPSPTTTGPSEPTSAASDAPPTTDSEIDDEKGPTWWGTLWHKVGDKVDEFKEWTGQLFNAEHDNHPEEDGS</sequence>
<feature type="signal peptide" evidence="3">
    <location>
        <begin position="1"/>
        <end position="18"/>
    </location>
</feature>
<dbReference type="InterPro" id="IPR002591">
    <property type="entry name" value="Phosphodiest/P_Trfase"/>
</dbReference>
<dbReference type="Pfam" id="PF01663">
    <property type="entry name" value="Phosphodiest"/>
    <property type="match status" value="1"/>
</dbReference>
<dbReference type="GO" id="GO:0017111">
    <property type="term" value="F:ribonucleoside triphosphate phosphatase activity"/>
    <property type="evidence" value="ECO:0007669"/>
    <property type="project" value="TreeGrafter"/>
</dbReference>
<keyword evidence="3" id="KW-0732">Signal</keyword>
<dbReference type="Gene3D" id="3.40.720.10">
    <property type="entry name" value="Alkaline Phosphatase, subunit A"/>
    <property type="match status" value="1"/>
</dbReference>
<dbReference type="GO" id="GO:0009141">
    <property type="term" value="P:nucleoside triphosphate metabolic process"/>
    <property type="evidence" value="ECO:0007669"/>
    <property type="project" value="TreeGrafter"/>
</dbReference>
<evidence type="ECO:0000313" key="4">
    <source>
        <dbReference type="EMBL" id="OQE26633.1"/>
    </source>
</evidence>
<proteinExistence type="predicted"/>
<comment type="caution">
    <text evidence="4">The sequence shown here is derived from an EMBL/GenBank/DDBJ whole genome shotgun (WGS) entry which is preliminary data.</text>
</comment>
<feature type="region of interest" description="Disordered" evidence="1">
    <location>
        <begin position="119"/>
        <end position="162"/>
    </location>
</feature>
<accession>A0A1V6TM30</accession>
<dbReference type="PANTHER" id="PTHR10151:SF120">
    <property type="entry name" value="BIS(5'-ADENOSYL)-TRIPHOSPHATASE"/>
    <property type="match status" value="1"/>
</dbReference>
<feature type="compositionally biased region" description="Basic and acidic residues" evidence="1">
    <location>
        <begin position="151"/>
        <end position="162"/>
    </location>
</feature>
<feature type="region of interest" description="Disordered" evidence="1">
    <location>
        <begin position="62"/>
        <end position="104"/>
    </location>
</feature>
<feature type="chain" id="PRO_5012845177" evidence="3">
    <location>
        <begin position="19"/>
        <end position="751"/>
    </location>
</feature>
<reference evidence="5" key="1">
    <citation type="journal article" date="2017" name="Nat. Microbiol.">
        <title>Global analysis of biosynthetic gene clusters reveals vast potential of secondary metabolite production in Penicillium species.</title>
        <authorList>
            <person name="Nielsen J.C."/>
            <person name="Grijseels S."/>
            <person name="Prigent S."/>
            <person name="Ji B."/>
            <person name="Dainat J."/>
            <person name="Nielsen K.F."/>
            <person name="Frisvad J.C."/>
            <person name="Workman M."/>
            <person name="Nielsen J."/>
        </authorList>
    </citation>
    <scope>NUCLEOTIDE SEQUENCE [LARGE SCALE GENOMIC DNA]</scope>
    <source>
        <strain evidence="5">IBT 24891</strain>
    </source>
</reference>
<feature type="compositionally biased region" description="Basic residues" evidence="1">
    <location>
        <begin position="140"/>
        <end position="150"/>
    </location>
</feature>
<keyword evidence="5" id="KW-1185">Reference proteome</keyword>
<name>A0A1V6TM30_9EURO</name>
<feature type="compositionally biased region" description="Low complexity" evidence="1">
    <location>
        <begin position="676"/>
        <end position="697"/>
    </location>
</feature>
<dbReference type="STRING" id="303698.A0A1V6TM30"/>
<dbReference type="AlphaFoldDB" id="A0A1V6TM30"/>
<keyword evidence="2" id="KW-1133">Transmembrane helix</keyword>
<dbReference type="CDD" id="cd16018">
    <property type="entry name" value="Enpp"/>
    <property type="match status" value="1"/>
</dbReference>
<dbReference type="PANTHER" id="PTHR10151">
    <property type="entry name" value="ECTONUCLEOTIDE PYROPHOSPHATASE/PHOSPHODIESTERASE"/>
    <property type="match status" value="1"/>
</dbReference>
<keyword evidence="2" id="KW-0472">Membrane</keyword>
<gene>
    <name evidence="4" type="ORF">PENSTE_c005G06498</name>
</gene>
<evidence type="ECO:0000256" key="2">
    <source>
        <dbReference type="SAM" id="Phobius"/>
    </source>
</evidence>
<protein>
    <submittedName>
        <fullName evidence="4">Uncharacterized protein</fullName>
    </submittedName>
</protein>
<dbReference type="Gene3D" id="3.30.1360.180">
    <property type="match status" value="1"/>
</dbReference>
<dbReference type="OrthoDB" id="415411at2759"/>
<evidence type="ECO:0000313" key="5">
    <source>
        <dbReference type="Proteomes" id="UP000191285"/>
    </source>
</evidence>
<keyword evidence="2" id="KW-0812">Transmembrane</keyword>